<name>A0AAE3G211_9GAMM</name>
<dbReference type="AlphaFoldDB" id="A0AAE3G211"/>
<organism evidence="2 3">
    <name type="scientific">Natronocella acetinitrilica</name>
    <dbReference type="NCBI Taxonomy" id="414046"/>
    <lineage>
        <taxon>Bacteria</taxon>
        <taxon>Pseudomonadati</taxon>
        <taxon>Pseudomonadota</taxon>
        <taxon>Gammaproteobacteria</taxon>
        <taxon>Chromatiales</taxon>
        <taxon>Ectothiorhodospiraceae</taxon>
        <taxon>Natronocella</taxon>
    </lineage>
</organism>
<feature type="transmembrane region" description="Helical" evidence="1">
    <location>
        <begin position="177"/>
        <end position="201"/>
    </location>
</feature>
<keyword evidence="1" id="KW-1133">Transmembrane helix</keyword>
<keyword evidence="3" id="KW-1185">Reference proteome</keyword>
<dbReference type="EMBL" id="JALJXV010000002">
    <property type="protein sequence ID" value="MCP1673952.1"/>
    <property type="molecule type" value="Genomic_DNA"/>
</dbReference>
<feature type="transmembrane region" description="Helical" evidence="1">
    <location>
        <begin position="154"/>
        <end position="171"/>
    </location>
</feature>
<keyword evidence="1" id="KW-0812">Transmembrane</keyword>
<keyword evidence="1" id="KW-0472">Membrane</keyword>
<sequence length="230" mass="25627">MQDWTVVRALYDDCGRAGVLRRLLFSNLLSVSGVMMLAFIALALVVLLAAPWLLSGYMAALAVAILMPLLMWLGALILDERIRAAYPEHSLARRPLLAAYRRGFFGVRYLEFLDRLRLSGLFDPAALQTALRCCEAELALQNTPEMRLSRARPIWLALLAVALLAGAPYLAQWYPEWVPLVEGVAVVFAILAVLFGTMLLAQPAIAHHRELHCMLVWALEEARAEPPPLR</sequence>
<feature type="transmembrane region" description="Helical" evidence="1">
    <location>
        <begin position="28"/>
        <end position="50"/>
    </location>
</feature>
<evidence type="ECO:0000313" key="2">
    <source>
        <dbReference type="EMBL" id="MCP1673952.1"/>
    </source>
</evidence>
<accession>A0AAE3G211</accession>
<reference evidence="2" key="1">
    <citation type="submission" date="2022-03" db="EMBL/GenBank/DDBJ databases">
        <title>Genomic Encyclopedia of Type Strains, Phase III (KMG-III): the genomes of soil and plant-associated and newly described type strains.</title>
        <authorList>
            <person name="Whitman W."/>
        </authorList>
    </citation>
    <scope>NUCLEOTIDE SEQUENCE</scope>
    <source>
        <strain evidence="2">ANL 6-2</strain>
    </source>
</reference>
<dbReference type="Proteomes" id="UP001205843">
    <property type="component" value="Unassembled WGS sequence"/>
</dbReference>
<evidence type="ECO:0000313" key="3">
    <source>
        <dbReference type="Proteomes" id="UP001205843"/>
    </source>
</evidence>
<proteinExistence type="predicted"/>
<gene>
    <name evidence="2" type="ORF">J2T57_001051</name>
</gene>
<feature type="transmembrane region" description="Helical" evidence="1">
    <location>
        <begin position="56"/>
        <end position="78"/>
    </location>
</feature>
<evidence type="ECO:0000256" key="1">
    <source>
        <dbReference type="SAM" id="Phobius"/>
    </source>
</evidence>
<protein>
    <submittedName>
        <fullName evidence="2">Fatty acid desaturase</fullName>
    </submittedName>
</protein>
<dbReference type="RefSeq" id="WP_253475309.1">
    <property type="nucleotide sequence ID" value="NZ_JALJXV010000002.1"/>
</dbReference>
<comment type="caution">
    <text evidence="2">The sequence shown here is derived from an EMBL/GenBank/DDBJ whole genome shotgun (WGS) entry which is preliminary data.</text>
</comment>